<dbReference type="Proteomes" id="UP000480684">
    <property type="component" value="Unassembled WGS sequence"/>
</dbReference>
<protein>
    <submittedName>
        <fullName evidence="3">Phage tail sheath family protein</fullName>
    </submittedName>
</protein>
<dbReference type="AlphaFoldDB" id="A0A7C9UZ26"/>
<evidence type="ECO:0000313" key="4">
    <source>
        <dbReference type="Proteomes" id="UP000480684"/>
    </source>
</evidence>
<dbReference type="EMBL" id="JAAIYP010000036">
    <property type="protein sequence ID" value="NFV80355.1"/>
    <property type="molecule type" value="Genomic_DNA"/>
</dbReference>
<sequence>MVNYLHPGVYPVEVPGARSIQSASTSVAAFVGVAEAGPVNEPTLITSWNAFTRQFGAFIWGAFMPWAVYEFFLEGGSACWIVRTDSSGAKAATASLGGTTLAAASGGIWGNNLQAMVRNAVATNPTTATAPVFTLDVVVDATVIDGTNGQAPDPTKTPQGTQMLIAYVRQNGLTATAIGSKSFYTLESFSGFTDTGAGFVGRINANSMFIRVAKADGARPANTNAPVPFTAGASATLDLDKSYGTLAAVQGVSLLAIPDSVAITTTDGMVDSADQAALINRGLNFCQAQTSLFYVIDPPWNQSVQSVAAFKAGSATSPALNSSYGALYYPWVWIYNPIARGKVPIPASGPVLGRYAYTDANVGVFKSPAGVNDGALRTVVSVATQLTDADQDIINPNGIDAIRSLINYGNVIWGARTVSQDTQWTYVSVRRLFIYVEQSLKNSLQWVVFEPNDQQLWSSVTRDIAAFLTLLWQQGGLFGASADEAFFVTCDESNNPPDARAQGILTIDIGLAPVYPAEFVILRITQKTAGPDSGS</sequence>
<evidence type="ECO:0000313" key="3">
    <source>
        <dbReference type="EMBL" id="NFV80355.1"/>
    </source>
</evidence>
<comment type="caution">
    <text evidence="3">The sequence shown here is derived from an EMBL/GenBank/DDBJ whole genome shotgun (WGS) entry which is preliminary data.</text>
</comment>
<dbReference type="Gene3D" id="3.40.50.11780">
    <property type="match status" value="2"/>
</dbReference>
<keyword evidence="4" id="KW-1185">Reference proteome</keyword>
<dbReference type="PANTHER" id="PTHR35861">
    <property type="match status" value="1"/>
</dbReference>
<organism evidence="3 4">
    <name type="scientific">Magnetospirillum aberrantis SpK</name>
    <dbReference type="NCBI Taxonomy" id="908842"/>
    <lineage>
        <taxon>Bacteria</taxon>
        <taxon>Pseudomonadati</taxon>
        <taxon>Pseudomonadota</taxon>
        <taxon>Alphaproteobacteria</taxon>
        <taxon>Rhodospirillales</taxon>
        <taxon>Rhodospirillaceae</taxon>
        <taxon>Magnetospirillum</taxon>
    </lineage>
</organism>
<evidence type="ECO:0000256" key="1">
    <source>
        <dbReference type="ARBA" id="ARBA00008005"/>
    </source>
</evidence>
<name>A0A7C9UZ26_9PROT</name>
<evidence type="ECO:0000259" key="2">
    <source>
        <dbReference type="Pfam" id="PF17482"/>
    </source>
</evidence>
<dbReference type="RefSeq" id="WP_163678443.1">
    <property type="nucleotide sequence ID" value="NZ_JAAIYP010000036.1"/>
</dbReference>
<gene>
    <name evidence="3" type="ORF">G4223_09545</name>
</gene>
<comment type="similarity">
    <text evidence="1">Belongs to the myoviridae tail sheath protein family.</text>
</comment>
<dbReference type="Pfam" id="PF17482">
    <property type="entry name" value="Phage_sheath_1C"/>
    <property type="match status" value="1"/>
</dbReference>
<proteinExistence type="inferred from homology"/>
<accession>A0A7C9UZ26</accession>
<feature type="domain" description="Tail sheath protein C-terminal" evidence="2">
    <location>
        <begin position="419"/>
        <end position="526"/>
    </location>
</feature>
<reference evidence="3 4" key="1">
    <citation type="submission" date="2020-02" db="EMBL/GenBank/DDBJ databases">
        <authorList>
            <person name="Dziuba M."/>
            <person name="Kuznetsov B."/>
            <person name="Mardanov A."/>
            <person name="Ravin N."/>
            <person name="Grouzdev D."/>
        </authorList>
    </citation>
    <scope>NUCLEOTIDE SEQUENCE [LARGE SCALE GENOMIC DNA]</scope>
    <source>
        <strain evidence="3 4">SpK</strain>
    </source>
</reference>
<dbReference type="PANTHER" id="PTHR35861:SF1">
    <property type="entry name" value="PHAGE TAIL SHEATH PROTEIN"/>
    <property type="match status" value="1"/>
</dbReference>
<dbReference type="InterPro" id="IPR052042">
    <property type="entry name" value="Tail_sheath_structural"/>
</dbReference>
<dbReference type="InterPro" id="IPR020287">
    <property type="entry name" value="Tail_sheath_C"/>
</dbReference>